<dbReference type="EMBL" id="JAFBXE010000002">
    <property type="protein sequence ID" value="MBM2411487.1"/>
    <property type="molecule type" value="Genomic_DNA"/>
</dbReference>
<dbReference type="SUPFAM" id="SSF47226">
    <property type="entry name" value="Histidine-containing phosphotransfer domain, HPT domain"/>
    <property type="match status" value="1"/>
</dbReference>
<proteinExistence type="predicted"/>
<dbReference type="Gene3D" id="1.10.287.560">
    <property type="entry name" value="Histidine kinase CheA-like, homodimeric domain"/>
    <property type="match status" value="1"/>
</dbReference>
<dbReference type="SUPFAM" id="SSF55874">
    <property type="entry name" value="ATPase domain of HSP90 chaperone/DNA topoisomerase II/histidine kinase"/>
    <property type="match status" value="1"/>
</dbReference>
<sequence length="678" mass="73487">MTGFDDMGAEIFRQEASELLQSIEKGLMDLEAAPGDTELINSIFRSMHTIKGSGAMFGFTELSQFVHEFETAFDDLRNGRATVSNDLIGLSLQACDQIGKLMEAVEGTDADNQRILANLRKLMRPGHHSDDTDIAEDEAAETPHPVEEPVLGEVTTVIRFWLGSDALRLGSNPALLIEELRGYGDTTVRALDDRIPTLGELDPTDCLTGWEVEINANLTDADIDMVFMFVRDEMDLSVERRGATLPAPVDTPALMDATPGAAPRAATDETQSQAAAKAPTNPKAAAGETMRVATERLDELMDRVGELVIAEARLQALTEATNDASMMSVAEDIQRLVAGLRDATMSMRMVPIGSILGRFRRLMRDLSSSLGKPLEFVTVGEDTELDKTVIELLADPLVHILRNSVDHGLETPEDRRAVGKPETGTIELGARYSGAEVLITVRDDGRGLNPAKIREKAISKGLMSERDDLSDSEIFRMIFQPGFSTVDKVTELSGRGVGMDVVMRTIASLRGEIDLASEPGHGTTLTLRLPLTLAIIDGMLIDVGGERYTIPLAAVEECVELPTLHTVGNGGSSYLNIRGELVPFLRLRHLFEIDGTPPDFQKVVVVSSAGGRVGLVVDRIIGNYQTVIKQLSQFHACLKFFSGATILGDGTVALILDATQLVALGRDVELRARREAAA</sequence>
<dbReference type="OrthoDB" id="9803176at2"/>
<dbReference type="InterPro" id="IPR005467">
    <property type="entry name" value="His_kinase_dom"/>
</dbReference>
<dbReference type="PROSITE" id="PS50894">
    <property type="entry name" value="HPT"/>
    <property type="match status" value="1"/>
</dbReference>
<dbReference type="SUPFAM" id="SSF50341">
    <property type="entry name" value="CheW-like"/>
    <property type="match status" value="1"/>
</dbReference>
<dbReference type="GO" id="GO:0000155">
    <property type="term" value="F:phosphorelay sensor kinase activity"/>
    <property type="evidence" value="ECO:0007669"/>
    <property type="project" value="InterPro"/>
</dbReference>
<dbReference type="InterPro" id="IPR036097">
    <property type="entry name" value="HisK_dim/P_sf"/>
</dbReference>
<feature type="region of interest" description="Disordered" evidence="13">
    <location>
        <begin position="247"/>
        <end position="286"/>
    </location>
</feature>
<feature type="modified residue" description="Phosphohistidine" evidence="12">
    <location>
        <position position="48"/>
    </location>
</feature>
<evidence type="ECO:0000256" key="2">
    <source>
        <dbReference type="ARBA" id="ARBA00012438"/>
    </source>
</evidence>
<dbReference type="Pfam" id="PF01584">
    <property type="entry name" value="CheW"/>
    <property type="match status" value="1"/>
</dbReference>
<evidence type="ECO:0000313" key="17">
    <source>
        <dbReference type="EMBL" id="MBM2411487.1"/>
    </source>
</evidence>
<dbReference type="SMART" id="SM00260">
    <property type="entry name" value="CheW"/>
    <property type="match status" value="1"/>
</dbReference>
<comment type="caution">
    <text evidence="17">The sequence shown here is derived from an EMBL/GenBank/DDBJ whole genome shotgun (WGS) entry which is preliminary data.</text>
</comment>
<keyword evidence="4" id="KW-0145">Chemotaxis</keyword>
<keyword evidence="6" id="KW-0808">Transferase</keyword>
<accession>A0A9Q2P909</accession>
<dbReference type="InterPro" id="IPR036890">
    <property type="entry name" value="HATPase_C_sf"/>
</dbReference>
<dbReference type="GO" id="GO:0006935">
    <property type="term" value="P:chemotaxis"/>
    <property type="evidence" value="ECO:0007669"/>
    <property type="project" value="UniProtKB-KW"/>
</dbReference>
<reference evidence="17 20" key="1">
    <citation type="submission" date="2021-01" db="EMBL/GenBank/DDBJ databases">
        <title>Diatom-associated Roseobacters Show Island Model of Population Structure.</title>
        <authorList>
            <person name="Qu L."/>
            <person name="Feng X."/>
            <person name="Chen Y."/>
            <person name="Li L."/>
            <person name="Wang X."/>
            <person name="Hu Z."/>
            <person name="Wang H."/>
            <person name="Luo H."/>
        </authorList>
    </citation>
    <scope>NUCLEOTIDE SEQUENCE</scope>
    <source>
        <strain evidence="18 20">CC28-63</strain>
        <strain evidence="17">CC28-69</strain>
    </source>
</reference>
<evidence type="ECO:0000256" key="11">
    <source>
        <dbReference type="ARBA" id="ARBA00035100"/>
    </source>
</evidence>
<name>A0A9Q2P909_9RHOB</name>
<evidence type="ECO:0000313" key="18">
    <source>
        <dbReference type="EMBL" id="MBM2416154.1"/>
    </source>
</evidence>
<feature type="compositionally biased region" description="Low complexity" evidence="13">
    <location>
        <begin position="274"/>
        <end position="286"/>
    </location>
</feature>
<dbReference type="InterPro" id="IPR037006">
    <property type="entry name" value="CheA-like_homodim_sf"/>
</dbReference>
<dbReference type="Proteomes" id="UP000755667">
    <property type="component" value="Unassembled WGS sequence"/>
</dbReference>
<evidence type="ECO:0000259" key="16">
    <source>
        <dbReference type="PROSITE" id="PS50894"/>
    </source>
</evidence>
<dbReference type="PROSITE" id="PS50851">
    <property type="entry name" value="CHEW"/>
    <property type="match status" value="1"/>
</dbReference>
<keyword evidence="9" id="KW-0067">ATP-binding</keyword>
<comment type="catalytic activity">
    <reaction evidence="1">
        <text>ATP + protein L-histidine = ADP + protein N-phospho-L-histidine.</text>
        <dbReference type="EC" id="2.7.13.3"/>
    </reaction>
</comment>
<protein>
    <recommendedName>
        <fullName evidence="3">Chemotaxis protein CheA</fullName>
        <ecNumber evidence="2">2.7.13.3</ecNumber>
    </recommendedName>
</protein>
<evidence type="ECO:0000256" key="6">
    <source>
        <dbReference type="ARBA" id="ARBA00022679"/>
    </source>
</evidence>
<dbReference type="InterPro" id="IPR003594">
    <property type="entry name" value="HATPase_dom"/>
</dbReference>
<evidence type="ECO:0000256" key="4">
    <source>
        <dbReference type="ARBA" id="ARBA00022500"/>
    </source>
</evidence>
<keyword evidence="5 12" id="KW-0597">Phosphoprotein</keyword>
<dbReference type="InterPro" id="IPR004105">
    <property type="entry name" value="CheA-like_dim"/>
</dbReference>
<dbReference type="Gene3D" id="2.30.30.40">
    <property type="entry name" value="SH3 Domains"/>
    <property type="match status" value="1"/>
</dbReference>
<dbReference type="Gene3D" id="1.20.120.160">
    <property type="entry name" value="HPT domain"/>
    <property type="match status" value="1"/>
</dbReference>
<dbReference type="GO" id="GO:0005524">
    <property type="term" value="F:ATP binding"/>
    <property type="evidence" value="ECO:0007669"/>
    <property type="project" value="UniProtKB-KW"/>
</dbReference>
<dbReference type="FunFam" id="3.30.565.10:FF:000016">
    <property type="entry name" value="Chemotaxis protein CheA, putative"/>
    <property type="match status" value="1"/>
</dbReference>
<dbReference type="CDD" id="cd00731">
    <property type="entry name" value="CheA_reg"/>
    <property type="match status" value="1"/>
</dbReference>
<evidence type="ECO:0000256" key="7">
    <source>
        <dbReference type="ARBA" id="ARBA00022741"/>
    </source>
</evidence>
<dbReference type="CDD" id="cd00088">
    <property type="entry name" value="HPT"/>
    <property type="match status" value="1"/>
</dbReference>
<dbReference type="SMART" id="SM00073">
    <property type="entry name" value="HPT"/>
    <property type="match status" value="1"/>
</dbReference>
<dbReference type="Pfam" id="PF01627">
    <property type="entry name" value="Hpt"/>
    <property type="match status" value="1"/>
</dbReference>
<dbReference type="PANTHER" id="PTHR43395">
    <property type="entry name" value="SENSOR HISTIDINE KINASE CHEA"/>
    <property type="match status" value="1"/>
</dbReference>
<dbReference type="Proteomes" id="UP000809440">
    <property type="component" value="Unassembled WGS sequence"/>
</dbReference>
<organism evidence="17 19">
    <name type="scientific">Marivita cryptomonadis</name>
    <dbReference type="NCBI Taxonomy" id="505252"/>
    <lineage>
        <taxon>Bacteria</taxon>
        <taxon>Pseudomonadati</taxon>
        <taxon>Pseudomonadota</taxon>
        <taxon>Alphaproteobacteria</taxon>
        <taxon>Rhodobacterales</taxon>
        <taxon>Roseobacteraceae</taxon>
        <taxon>Marivita</taxon>
    </lineage>
</organism>
<dbReference type="Pfam" id="PF02895">
    <property type="entry name" value="H-kinase_dim"/>
    <property type="match status" value="1"/>
</dbReference>
<evidence type="ECO:0000256" key="3">
    <source>
        <dbReference type="ARBA" id="ARBA00021495"/>
    </source>
</evidence>
<evidence type="ECO:0000256" key="12">
    <source>
        <dbReference type="PROSITE-ProRule" id="PRU00110"/>
    </source>
</evidence>
<dbReference type="AlphaFoldDB" id="A0A9Q2P909"/>
<gene>
    <name evidence="17" type="ORF">JQX41_04185</name>
    <name evidence="18" type="ORF">JQX48_04185</name>
</gene>
<dbReference type="InterPro" id="IPR002545">
    <property type="entry name" value="CheW-lke_dom"/>
</dbReference>
<evidence type="ECO:0000256" key="5">
    <source>
        <dbReference type="ARBA" id="ARBA00022553"/>
    </source>
</evidence>
<evidence type="ECO:0000256" key="1">
    <source>
        <dbReference type="ARBA" id="ARBA00000085"/>
    </source>
</evidence>
<evidence type="ECO:0000313" key="20">
    <source>
        <dbReference type="Proteomes" id="UP000809440"/>
    </source>
</evidence>
<evidence type="ECO:0000256" key="8">
    <source>
        <dbReference type="ARBA" id="ARBA00022777"/>
    </source>
</evidence>
<feature type="domain" description="HPt" evidence="16">
    <location>
        <begin position="1"/>
        <end position="105"/>
    </location>
</feature>
<dbReference type="SMART" id="SM01231">
    <property type="entry name" value="H-kinase_dim"/>
    <property type="match status" value="1"/>
</dbReference>
<evidence type="ECO:0000259" key="14">
    <source>
        <dbReference type="PROSITE" id="PS50109"/>
    </source>
</evidence>
<evidence type="ECO:0000256" key="10">
    <source>
        <dbReference type="ARBA" id="ARBA00023012"/>
    </source>
</evidence>
<dbReference type="EMBL" id="JAFBXF010000002">
    <property type="protein sequence ID" value="MBM2416154.1"/>
    <property type="molecule type" value="Genomic_DNA"/>
</dbReference>
<keyword evidence="20" id="KW-1185">Reference proteome</keyword>
<dbReference type="EC" id="2.7.13.3" evidence="2"/>
<keyword evidence="10" id="KW-0902">Two-component regulatory system</keyword>
<dbReference type="PANTHER" id="PTHR43395:SF10">
    <property type="entry name" value="CHEMOTAXIS PROTEIN CHEA"/>
    <property type="match status" value="1"/>
</dbReference>
<feature type="domain" description="Histidine kinase" evidence="14">
    <location>
        <begin position="330"/>
        <end position="533"/>
    </location>
</feature>
<evidence type="ECO:0000256" key="13">
    <source>
        <dbReference type="SAM" id="MobiDB-lite"/>
    </source>
</evidence>
<comment type="function">
    <text evidence="11">Involved in the transmission of sensory signals from the chemoreceptors to the flagellar motors. CheA is autophosphorylated; it can transfer its phosphate group to either CheB or CheY.</text>
</comment>
<dbReference type="Gene3D" id="3.30.565.10">
    <property type="entry name" value="Histidine kinase-like ATPase, C-terminal domain"/>
    <property type="match status" value="1"/>
</dbReference>
<dbReference type="PROSITE" id="PS50109">
    <property type="entry name" value="HIS_KIN"/>
    <property type="match status" value="1"/>
</dbReference>
<dbReference type="SUPFAM" id="SSF47384">
    <property type="entry name" value="Homodimeric domain of signal transducing histidine kinase"/>
    <property type="match status" value="1"/>
</dbReference>
<dbReference type="InterPro" id="IPR051315">
    <property type="entry name" value="Bact_Chemotaxis_CheA"/>
</dbReference>
<dbReference type="InterPro" id="IPR036641">
    <property type="entry name" value="HPT_dom_sf"/>
</dbReference>
<evidence type="ECO:0000313" key="19">
    <source>
        <dbReference type="Proteomes" id="UP000755667"/>
    </source>
</evidence>
<keyword evidence="8" id="KW-0418">Kinase</keyword>
<dbReference type="InterPro" id="IPR004358">
    <property type="entry name" value="Sig_transdc_His_kin-like_C"/>
</dbReference>
<dbReference type="SMART" id="SM00387">
    <property type="entry name" value="HATPase_c"/>
    <property type="match status" value="1"/>
</dbReference>
<dbReference type="PRINTS" id="PR00344">
    <property type="entry name" value="BCTRLSENSOR"/>
</dbReference>
<dbReference type="InterPro" id="IPR008207">
    <property type="entry name" value="Sig_transdc_His_kin_Hpt_dom"/>
</dbReference>
<evidence type="ECO:0000256" key="9">
    <source>
        <dbReference type="ARBA" id="ARBA00022840"/>
    </source>
</evidence>
<keyword evidence="7" id="KW-0547">Nucleotide-binding</keyword>
<dbReference type="Pfam" id="PF02518">
    <property type="entry name" value="HATPase_c"/>
    <property type="match status" value="1"/>
</dbReference>
<feature type="domain" description="CheW-like" evidence="15">
    <location>
        <begin position="535"/>
        <end position="667"/>
    </location>
</feature>
<dbReference type="GeneID" id="62642114"/>
<dbReference type="CDD" id="cd16916">
    <property type="entry name" value="HATPase_CheA-like"/>
    <property type="match status" value="1"/>
</dbReference>
<dbReference type="RefSeq" id="WP_085631370.1">
    <property type="nucleotide sequence ID" value="NZ_JAFBWU010000002.1"/>
</dbReference>
<dbReference type="InterPro" id="IPR036061">
    <property type="entry name" value="CheW-like_dom_sf"/>
</dbReference>
<dbReference type="GO" id="GO:0005737">
    <property type="term" value="C:cytoplasm"/>
    <property type="evidence" value="ECO:0007669"/>
    <property type="project" value="InterPro"/>
</dbReference>
<evidence type="ECO:0000259" key="15">
    <source>
        <dbReference type="PROSITE" id="PS50851"/>
    </source>
</evidence>